<accession>A0A9P7AQU2</accession>
<dbReference type="RefSeq" id="XP_041160609.1">
    <property type="nucleotide sequence ID" value="XM_041306544.1"/>
</dbReference>
<comment type="caution">
    <text evidence="1">The sequence shown here is derived from an EMBL/GenBank/DDBJ whole genome shotgun (WGS) entry which is preliminary data.</text>
</comment>
<dbReference type="GeneID" id="64600308"/>
<evidence type="ECO:0000313" key="1">
    <source>
        <dbReference type="EMBL" id="KAG1794442.1"/>
    </source>
</evidence>
<keyword evidence="2" id="KW-1185">Reference proteome</keyword>
<name>A0A9P7AQU2_9AGAM</name>
<proteinExistence type="predicted"/>
<dbReference type="AlphaFoldDB" id="A0A9P7AQU2"/>
<gene>
    <name evidence="1" type="ORF">HD556DRAFT_1443004</name>
</gene>
<dbReference type="Proteomes" id="UP000719766">
    <property type="component" value="Unassembled WGS sequence"/>
</dbReference>
<dbReference type="OrthoDB" id="2639141at2759"/>
<dbReference type="EMBL" id="JABBWE010000026">
    <property type="protein sequence ID" value="KAG1794442.1"/>
    <property type="molecule type" value="Genomic_DNA"/>
</dbReference>
<evidence type="ECO:0000313" key="2">
    <source>
        <dbReference type="Proteomes" id="UP000719766"/>
    </source>
</evidence>
<sequence length="225" mass="25548">MMIIPSPRYTTLDVRIHAIWEESRKYYARHREAINAQRHHPCTAKTRCRRTNKCDDEPASDLPLITRVAKLFEPHDSDSDNETEGMDEPQTLAECLAILKETKDAFVSLVKSPTEFVQGVLMKFLDTIPDDAAETRTIQKGDITTIQDAINSIEDLHCEVHRGLDTILEMCGVCDEWKAGNDICQSMRLVVTQLDDILCHASMSGVTEVAIAYELGELMYQRNDY</sequence>
<organism evidence="1 2">
    <name type="scientific">Suillus plorans</name>
    <dbReference type="NCBI Taxonomy" id="116603"/>
    <lineage>
        <taxon>Eukaryota</taxon>
        <taxon>Fungi</taxon>
        <taxon>Dikarya</taxon>
        <taxon>Basidiomycota</taxon>
        <taxon>Agaricomycotina</taxon>
        <taxon>Agaricomycetes</taxon>
        <taxon>Agaricomycetidae</taxon>
        <taxon>Boletales</taxon>
        <taxon>Suillineae</taxon>
        <taxon>Suillaceae</taxon>
        <taxon>Suillus</taxon>
    </lineage>
</organism>
<reference evidence="1" key="1">
    <citation type="journal article" date="2020" name="New Phytol.">
        <title>Comparative genomics reveals dynamic genome evolution in host specialist ectomycorrhizal fungi.</title>
        <authorList>
            <person name="Lofgren L.A."/>
            <person name="Nguyen N.H."/>
            <person name="Vilgalys R."/>
            <person name="Ruytinx J."/>
            <person name="Liao H.L."/>
            <person name="Branco S."/>
            <person name="Kuo A."/>
            <person name="LaButti K."/>
            <person name="Lipzen A."/>
            <person name="Andreopoulos W."/>
            <person name="Pangilinan J."/>
            <person name="Riley R."/>
            <person name="Hundley H."/>
            <person name="Na H."/>
            <person name="Barry K."/>
            <person name="Grigoriev I.V."/>
            <person name="Stajich J.E."/>
            <person name="Kennedy P.G."/>
        </authorList>
    </citation>
    <scope>NUCLEOTIDE SEQUENCE</scope>
    <source>
        <strain evidence="1">S12</strain>
    </source>
</reference>
<protein>
    <submittedName>
        <fullName evidence="1">Uncharacterized protein</fullName>
    </submittedName>
</protein>